<dbReference type="AlphaFoldDB" id="A0A2Z4GA56"/>
<gene>
    <name evidence="1" type="ORF">DJ013_06265</name>
</gene>
<proteinExistence type="predicted"/>
<accession>A0A2Z4GA56</accession>
<dbReference type="KEGG" id="als:DJ013_06265"/>
<evidence type="ECO:0000313" key="2">
    <source>
        <dbReference type="Proteomes" id="UP000249873"/>
    </source>
</evidence>
<sequence length="191" mass="21153">MVMLASLLAQTAYSQLMYRSRYKSAIVLEGFGLSPIMSVNYEMAPLRYHKSFATARIGFGYLPAGFGQGAGFSIPAGASYNLLINNLKKGLTSRVMNKCKTKPPLFDLEYFLELGGGYARIIYPTSTNRNYFNLVAAFRTHLVIDIPPKPKVFQLKISVTPRIRRSGLVFYEASPTGGQNFYGGFSLGFSI</sequence>
<dbReference type="OrthoDB" id="951319at2"/>
<reference evidence="1 2" key="1">
    <citation type="submission" date="2018-05" db="EMBL/GenBank/DDBJ databases">
        <title>Complete genome sequence of Arcticibacterium luteifluviistationis SM1504T, a cytophagaceae bacterium isolated from Arctic surface seawater.</title>
        <authorList>
            <person name="Li Y."/>
            <person name="Qin Q.-L."/>
        </authorList>
    </citation>
    <scope>NUCLEOTIDE SEQUENCE [LARGE SCALE GENOMIC DNA]</scope>
    <source>
        <strain evidence="1 2">SM1504</strain>
    </source>
</reference>
<protein>
    <recommendedName>
        <fullName evidence="3">Outer membrane protein beta-barrel domain-containing protein</fullName>
    </recommendedName>
</protein>
<dbReference type="EMBL" id="CP029480">
    <property type="protein sequence ID" value="AWV97793.1"/>
    <property type="molecule type" value="Genomic_DNA"/>
</dbReference>
<organism evidence="1 2">
    <name type="scientific">Arcticibacterium luteifluviistationis</name>
    <dbReference type="NCBI Taxonomy" id="1784714"/>
    <lineage>
        <taxon>Bacteria</taxon>
        <taxon>Pseudomonadati</taxon>
        <taxon>Bacteroidota</taxon>
        <taxon>Cytophagia</taxon>
        <taxon>Cytophagales</taxon>
        <taxon>Leadbetterellaceae</taxon>
        <taxon>Arcticibacterium</taxon>
    </lineage>
</organism>
<dbReference type="Proteomes" id="UP000249873">
    <property type="component" value="Chromosome"/>
</dbReference>
<evidence type="ECO:0000313" key="1">
    <source>
        <dbReference type="EMBL" id="AWV97793.1"/>
    </source>
</evidence>
<evidence type="ECO:0008006" key="3">
    <source>
        <dbReference type="Google" id="ProtNLM"/>
    </source>
</evidence>
<keyword evidence="2" id="KW-1185">Reference proteome</keyword>
<name>A0A2Z4GA56_9BACT</name>